<evidence type="ECO:0000256" key="10">
    <source>
        <dbReference type="ARBA" id="ARBA00022840"/>
    </source>
</evidence>
<keyword evidence="5" id="KW-0808">Transferase</keyword>
<feature type="transmembrane region" description="Helical" evidence="14">
    <location>
        <begin position="193"/>
        <end position="214"/>
    </location>
</feature>
<dbReference type="Pfam" id="PF00069">
    <property type="entry name" value="Pkinase"/>
    <property type="match status" value="1"/>
</dbReference>
<keyword evidence="11 14" id="KW-1133">Transmembrane helix</keyword>
<dbReference type="Gene3D" id="2.10.60.10">
    <property type="entry name" value="CD59"/>
    <property type="match status" value="1"/>
</dbReference>
<dbReference type="EMBL" id="CAJFCJ010000006">
    <property type="protein sequence ID" value="CAD5116013.1"/>
    <property type="molecule type" value="Genomic_DNA"/>
</dbReference>
<name>A0A7I8VIA7_9ANNE</name>
<evidence type="ECO:0000256" key="1">
    <source>
        <dbReference type="ARBA" id="ARBA00004479"/>
    </source>
</evidence>
<comment type="caution">
    <text evidence="16">The sequence shown here is derived from an EMBL/GenBank/DDBJ whole genome shotgun (WGS) entry which is preliminary data.</text>
</comment>
<dbReference type="EC" id="2.7.11.30" evidence="3"/>
<dbReference type="InterPro" id="IPR000719">
    <property type="entry name" value="Prot_kinase_dom"/>
</dbReference>
<keyword evidence="10" id="KW-0067">ATP-binding</keyword>
<dbReference type="AlphaFoldDB" id="A0A7I8VIA7"/>
<sequence>MDSLSVFSSLILLISYHGLLDGAAVYKKEETISCKFTNNGNRGYPTLDKPDKNFTNDPGVSNKDFGGIIFYSNLTIRCHSPSHKCYAHYVVQKNASKKVKVYSSGCLDIESWPPDYNCDDTNECLTQYHPNGRSVQVCCCKSNYCNSEDKINPKHFFNVTHHKQSDIYGNDNDSQKVSQKSNLEGRRNNIIKVLIPLAVLAIFSIIVIICYSVYRVCTYEKRCSRSRFEEHSEKSTKFSTEFLTEASYTPESLIASGRYGDVWVATMGDKLVIFKSFCRENFNHFSREVMIYRHLDNLGVRHQGILQFFGSFMKDDLMKLVLEYVPGGSLRDYLSSHNDLQLDETIKLMSTLSSALSFLHQNKIAHRDLTSTNVLVRADSSCVLCDLGLGHVAGNEMDSGLINAGTTRYMAPELLDGTVNMGDVSSSLRSADIYSLSLILWEILNVYSNNRHLLPFEIELNGMVANLESMQFIAVKQNMRPSINCKILNSNILMDISETIQECWDADDAARLTGICVEERFKVLELTLSSNSSLRTINNNESIAASDSSEIDYRPLISQDSNGAVPSSEHVDLIAPPNARVCRPTSLPL</sequence>
<evidence type="ECO:0000256" key="4">
    <source>
        <dbReference type="ARBA" id="ARBA00022527"/>
    </source>
</evidence>
<evidence type="ECO:0000256" key="13">
    <source>
        <dbReference type="ARBA" id="ARBA00023170"/>
    </source>
</evidence>
<dbReference type="PANTHER" id="PTHR23255">
    <property type="entry name" value="TRANSFORMING GROWTH FACTOR-BETA RECEPTOR TYPE I AND II"/>
    <property type="match status" value="1"/>
</dbReference>
<feature type="transmembrane region" description="Helical" evidence="14">
    <location>
        <begin position="6"/>
        <end position="26"/>
    </location>
</feature>
<proteinExistence type="inferred from homology"/>
<dbReference type="SUPFAM" id="SSF57302">
    <property type="entry name" value="Snake toxin-like"/>
    <property type="match status" value="1"/>
</dbReference>
<reference evidence="16 17" key="1">
    <citation type="submission" date="2020-08" db="EMBL/GenBank/DDBJ databases">
        <authorList>
            <person name="Hejnol A."/>
        </authorList>
    </citation>
    <scope>NUCLEOTIDE SEQUENCE [LARGE SCALE GENOMIC DNA]</scope>
</reference>
<keyword evidence="12 14" id="KW-0472">Membrane</keyword>
<evidence type="ECO:0000313" key="17">
    <source>
        <dbReference type="Proteomes" id="UP000549394"/>
    </source>
</evidence>
<dbReference type="SUPFAM" id="SSF56112">
    <property type="entry name" value="Protein kinase-like (PK-like)"/>
    <property type="match status" value="1"/>
</dbReference>
<dbReference type="GO" id="GO:0005524">
    <property type="term" value="F:ATP binding"/>
    <property type="evidence" value="ECO:0007669"/>
    <property type="project" value="UniProtKB-KW"/>
</dbReference>
<evidence type="ECO:0000256" key="14">
    <source>
        <dbReference type="SAM" id="Phobius"/>
    </source>
</evidence>
<comment type="subcellular location">
    <subcellularLocation>
        <location evidence="1">Membrane</location>
        <topology evidence="1">Single-pass type I membrane protein</topology>
    </subcellularLocation>
</comment>
<evidence type="ECO:0000256" key="9">
    <source>
        <dbReference type="ARBA" id="ARBA00022777"/>
    </source>
</evidence>
<accession>A0A7I8VIA7</accession>
<keyword evidence="8" id="KW-0547">Nucleotide-binding</keyword>
<evidence type="ECO:0000256" key="7">
    <source>
        <dbReference type="ARBA" id="ARBA00022729"/>
    </source>
</evidence>
<dbReference type="PANTHER" id="PTHR23255:SF72">
    <property type="entry name" value="RECEPTOR PROTEIN SERINE_THREONINE KINASE"/>
    <property type="match status" value="1"/>
</dbReference>
<dbReference type="OrthoDB" id="669224at2759"/>
<protein>
    <recommendedName>
        <fullName evidence="3">receptor protein serine/threonine kinase</fullName>
        <ecNumber evidence="3">2.7.11.30</ecNumber>
    </recommendedName>
</protein>
<evidence type="ECO:0000256" key="8">
    <source>
        <dbReference type="ARBA" id="ARBA00022741"/>
    </source>
</evidence>
<organism evidence="16 17">
    <name type="scientific">Dimorphilus gyrociliatus</name>
    <dbReference type="NCBI Taxonomy" id="2664684"/>
    <lineage>
        <taxon>Eukaryota</taxon>
        <taxon>Metazoa</taxon>
        <taxon>Spiralia</taxon>
        <taxon>Lophotrochozoa</taxon>
        <taxon>Annelida</taxon>
        <taxon>Polychaeta</taxon>
        <taxon>Polychaeta incertae sedis</taxon>
        <taxon>Dinophilidae</taxon>
        <taxon>Dimorphilus</taxon>
    </lineage>
</organism>
<dbReference type="GO" id="GO:0004675">
    <property type="term" value="F:transmembrane receptor protein serine/threonine kinase activity"/>
    <property type="evidence" value="ECO:0007669"/>
    <property type="project" value="UniProtKB-EC"/>
</dbReference>
<keyword evidence="4" id="KW-0723">Serine/threonine-protein kinase</keyword>
<feature type="domain" description="Protein kinase" evidence="15">
    <location>
        <begin position="248"/>
        <end position="524"/>
    </location>
</feature>
<dbReference type="InterPro" id="IPR011009">
    <property type="entry name" value="Kinase-like_dom_sf"/>
</dbReference>
<dbReference type="PROSITE" id="PS50011">
    <property type="entry name" value="PROTEIN_KINASE_DOM"/>
    <property type="match status" value="1"/>
</dbReference>
<evidence type="ECO:0000313" key="16">
    <source>
        <dbReference type="EMBL" id="CAD5116013.1"/>
    </source>
</evidence>
<dbReference type="CDD" id="cd23533">
    <property type="entry name" value="TFP_LU_ECD_BMPR2_like"/>
    <property type="match status" value="1"/>
</dbReference>
<evidence type="ECO:0000256" key="11">
    <source>
        <dbReference type="ARBA" id="ARBA00022989"/>
    </source>
</evidence>
<dbReference type="Gene3D" id="1.10.510.10">
    <property type="entry name" value="Transferase(Phosphotransferase) domain 1"/>
    <property type="match status" value="1"/>
</dbReference>
<keyword evidence="9" id="KW-0418">Kinase</keyword>
<evidence type="ECO:0000256" key="6">
    <source>
        <dbReference type="ARBA" id="ARBA00022692"/>
    </source>
</evidence>
<evidence type="ECO:0000256" key="12">
    <source>
        <dbReference type="ARBA" id="ARBA00023136"/>
    </source>
</evidence>
<dbReference type="InterPro" id="IPR045860">
    <property type="entry name" value="Snake_toxin-like_sf"/>
</dbReference>
<evidence type="ECO:0000256" key="5">
    <source>
        <dbReference type="ARBA" id="ARBA00022679"/>
    </source>
</evidence>
<comment type="similarity">
    <text evidence="2">Belongs to the protein kinase superfamily. TKL Ser/Thr protein kinase family. TGFB receptor subfamily.</text>
</comment>
<dbReference type="Proteomes" id="UP000549394">
    <property type="component" value="Unassembled WGS sequence"/>
</dbReference>
<evidence type="ECO:0000256" key="2">
    <source>
        <dbReference type="ARBA" id="ARBA00009605"/>
    </source>
</evidence>
<keyword evidence="6 14" id="KW-0812">Transmembrane</keyword>
<gene>
    <name evidence="16" type="ORF">DGYR_LOCUS4690</name>
</gene>
<keyword evidence="17" id="KW-1185">Reference proteome</keyword>
<dbReference type="InterPro" id="IPR000333">
    <property type="entry name" value="TGFB_receptor"/>
</dbReference>
<evidence type="ECO:0000256" key="3">
    <source>
        <dbReference type="ARBA" id="ARBA00012401"/>
    </source>
</evidence>
<keyword evidence="13" id="KW-0675">Receptor</keyword>
<keyword evidence="7" id="KW-0732">Signal</keyword>
<dbReference type="GO" id="GO:0071363">
    <property type="term" value="P:cellular response to growth factor stimulus"/>
    <property type="evidence" value="ECO:0007669"/>
    <property type="project" value="TreeGrafter"/>
</dbReference>
<dbReference type="GO" id="GO:0043235">
    <property type="term" value="C:receptor complex"/>
    <property type="evidence" value="ECO:0007669"/>
    <property type="project" value="TreeGrafter"/>
</dbReference>
<dbReference type="GO" id="GO:0005886">
    <property type="term" value="C:plasma membrane"/>
    <property type="evidence" value="ECO:0007669"/>
    <property type="project" value="TreeGrafter"/>
</dbReference>
<evidence type="ECO:0000259" key="15">
    <source>
        <dbReference type="PROSITE" id="PS50011"/>
    </source>
</evidence>